<organism evidence="1 2">
    <name type="scientific">Chitinilyticum piscinae</name>
    <dbReference type="NCBI Taxonomy" id="2866724"/>
    <lineage>
        <taxon>Bacteria</taxon>
        <taxon>Pseudomonadati</taxon>
        <taxon>Pseudomonadota</taxon>
        <taxon>Betaproteobacteria</taxon>
        <taxon>Neisseriales</taxon>
        <taxon>Chitinibacteraceae</taxon>
        <taxon>Chitinilyticum</taxon>
    </lineage>
</organism>
<name>A0A8J7K2P6_9NEIS</name>
<evidence type="ECO:0008006" key="3">
    <source>
        <dbReference type="Google" id="ProtNLM"/>
    </source>
</evidence>
<dbReference type="EMBL" id="JADFUA010000008">
    <property type="protein sequence ID" value="MBE9610327.1"/>
    <property type="molecule type" value="Genomic_DNA"/>
</dbReference>
<dbReference type="Proteomes" id="UP000604481">
    <property type="component" value="Unassembled WGS sequence"/>
</dbReference>
<proteinExistence type="predicted"/>
<evidence type="ECO:0000313" key="1">
    <source>
        <dbReference type="EMBL" id="MBE9610327.1"/>
    </source>
</evidence>
<accession>A0A8J7K2P6</accession>
<gene>
    <name evidence="1" type="ORF">INR99_13330</name>
</gene>
<comment type="caution">
    <text evidence="1">The sequence shown here is derived from an EMBL/GenBank/DDBJ whole genome shotgun (WGS) entry which is preliminary data.</text>
</comment>
<keyword evidence="2" id="KW-1185">Reference proteome</keyword>
<evidence type="ECO:0000313" key="2">
    <source>
        <dbReference type="Proteomes" id="UP000604481"/>
    </source>
</evidence>
<reference evidence="1 2" key="1">
    <citation type="submission" date="2020-10" db="EMBL/GenBank/DDBJ databases">
        <title>The genome sequence of Chitinilyticum litopenaei 4Y14.</title>
        <authorList>
            <person name="Liu Y."/>
        </authorList>
    </citation>
    <scope>NUCLEOTIDE SEQUENCE [LARGE SCALE GENOMIC DNA]</scope>
    <source>
        <strain evidence="1 2">4Y14</strain>
    </source>
</reference>
<sequence>MPLQLTLPDYDPTLAKSVETNPKKLKEWLIALPTGNVQEAGRLLSDSLHALNRVKLDADDRARLLNEYQTTLELLSGSFELCYAASGLPLKDEARAAAMLVRTLWLELAIGWKRALQDRSEKRFVLNNAKVLPGFVLAVLHCYWRLYQVSCRLYMTLPPGVWLDAHQLFLLGAEGRFLDEPKENGAERCIGGMYKRLLVLALADPLRFAGPEVEKVLELAESYAHLAHFQPMSKLSNAPGFFLVELEADKPAQYIGSKHLEFSDGKLVLLDTQELGQKLKRVEKGIEEKAPTANDRSKVLAWLELVRRVARQWTITPQRLYQRIPAEASVDIAAGLRAATFTLHQGQPIIPVLDDGSIPEATQPHPADLELSTWAVINESPGGYAVRLQSSTNEILRAGEIVALRSGADAGWLTCSVRWLQQHEDGAIEMGLQVLSARAVPLLLRPSIGAEHLPFLPALLLPEIPALKQPARIAASKGVYTPLRELVLVNSSGEKRVRGSKLCEQQMGYDLFEFQASTE</sequence>
<dbReference type="AlphaFoldDB" id="A0A8J7K2P6"/>
<dbReference type="RefSeq" id="WP_194116852.1">
    <property type="nucleotide sequence ID" value="NZ_JADFUA010000008.1"/>
</dbReference>
<protein>
    <recommendedName>
        <fullName evidence="3">Molecular chaperone</fullName>
    </recommendedName>
</protein>